<evidence type="ECO:0000256" key="4">
    <source>
        <dbReference type="ARBA" id="ARBA00022691"/>
    </source>
</evidence>
<feature type="binding site" evidence="9">
    <location>
        <position position="82"/>
    </location>
    <ligand>
        <name>S-adenosyl-L-methionine</name>
        <dbReference type="ChEBI" id="CHEBI:59789"/>
    </ligand>
</feature>
<dbReference type="InterPro" id="IPR057285">
    <property type="entry name" value="Pre-PUA_NSUN2"/>
</dbReference>
<comment type="similarity">
    <text evidence="1 9">Belongs to the class I-like SAM-binding methyltransferase superfamily. RsmB/NOP family.</text>
</comment>
<dbReference type="Pfam" id="PF25376">
    <property type="entry name" value="Pre-PUA_NSUN2"/>
    <property type="match status" value="1"/>
</dbReference>
<reference evidence="11" key="1">
    <citation type="journal article" date="2011" name="PLoS Biol.">
        <title>Gene gain and loss during evolution of obligate parasitism in the white rust pathogen of Arabidopsis thaliana.</title>
        <authorList>
            <person name="Kemen E."/>
            <person name="Gardiner A."/>
            <person name="Schultz-Larsen T."/>
            <person name="Kemen A.C."/>
            <person name="Balmuth A.L."/>
            <person name="Robert-Seilaniantz A."/>
            <person name="Bailey K."/>
            <person name="Holub E."/>
            <person name="Studholme D.J."/>
            <person name="Maclean D."/>
            <person name="Jones J.D."/>
        </authorList>
    </citation>
    <scope>NUCLEOTIDE SEQUENCE</scope>
</reference>
<keyword evidence="2 9" id="KW-0489">Methyltransferase</keyword>
<name>F0WLC4_9STRA</name>
<evidence type="ECO:0000256" key="7">
    <source>
        <dbReference type="ARBA" id="ARBA00022833"/>
    </source>
</evidence>
<evidence type="ECO:0000259" key="10">
    <source>
        <dbReference type="PROSITE" id="PS51686"/>
    </source>
</evidence>
<organism evidence="11">
    <name type="scientific">Albugo laibachii Nc14</name>
    <dbReference type="NCBI Taxonomy" id="890382"/>
    <lineage>
        <taxon>Eukaryota</taxon>
        <taxon>Sar</taxon>
        <taxon>Stramenopiles</taxon>
        <taxon>Oomycota</taxon>
        <taxon>Peronosporomycetes</taxon>
        <taxon>Albuginales</taxon>
        <taxon>Albuginaceae</taxon>
        <taxon>Albugo</taxon>
    </lineage>
</organism>
<dbReference type="InterPro" id="IPR001678">
    <property type="entry name" value="MeTrfase_RsmB-F_NOP2_dom"/>
</dbReference>
<dbReference type="InterPro" id="IPR018314">
    <property type="entry name" value="RsmB/NOL1/NOP2-like_CS"/>
</dbReference>
<dbReference type="InterPro" id="IPR023267">
    <property type="entry name" value="RCMT"/>
</dbReference>
<feature type="binding site" evidence="9">
    <location>
        <position position="135"/>
    </location>
    <ligand>
        <name>S-adenosyl-L-methionine</name>
        <dbReference type="ChEBI" id="CHEBI:59789"/>
    </ligand>
</feature>
<dbReference type="AlphaFoldDB" id="F0WLC4"/>
<dbReference type="PROSITE" id="PS51686">
    <property type="entry name" value="SAM_MT_RSMB_NOP"/>
    <property type="match status" value="1"/>
</dbReference>
<proteinExistence type="inferred from homology"/>
<dbReference type="GO" id="GO:0008173">
    <property type="term" value="F:RNA methyltransferase activity"/>
    <property type="evidence" value="ECO:0007669"/>
    <property type="project" value="InterPro"/>
</dbReference>
<feature type="domain" description="SAM-dependent MTase RsmB/NOP-type" evidence="10">
    <location>
        <begin position="1"/>
        <end position="319"/>
    </location>
</feature>
<feature type="active site" description="Nucleophile" evidence="9">
    <location>
        <position position="188"/>
    </location>
</feature>
<dbReference type="InterPro" id="IPR025829">
    <property type="entry name" value="Zn_knuckle_CX2CX3GHX4C"/>
</dbReference>
<dbReference type="PANTHER" id="PTHR22808:SF1">
    <property type="entry name" value="RNA CYTOSINE-C(5)-METHYLTRANSFERASE NSUN2-RELATED"/>
    <property type="match status" value="1"/>
</dbReference>
<evidence type="ECO:0000256" key="6">
    <source>
        <dbReference type="ARBA" id="ARBA00022771"/>
    </source>
</evidence>
<evidence type="ECO:0000256" key="3">
    <source>
        <dbReference type="ARBA" id="ARBA00022679"/>
    </source>
</evidence>
<dbReference type="PANTHER" id="PTHR22808">
    <property type="entry name" value="NCL1 YEAST -RELATED NOL1/NOP2/FMU SUN DOMAIN-CONTAINING"/>
    <property type="match status" value="1"/>
</dbReference>
<dbReference type="Pfam" id="PF01189">
    <property type="entry name" value="Methyltr_RsmB-F"/>
    <property type="match status" value="1"/>
</dbReference>
<dbReference type="PROSITE" id="PS01153">
    <property type="entry name" value="NOL1_NOP2_SUN"/>
    <property type="match status" value="1"/>
</dbReference>
<keyword evidence="6" id="KW-0863">Zinc-finger</keyword>
<accession>F0WLC4</accession>
<dbReference type="Pfam" id="PF13696">
    <property type="entry name" value="zf-CCHC_2"/>
    <property type="match status" value="1"/>
</dbReference>
<keyword evidence="7" id="KW-0862">Zinc</keyword>
<dbReference type="HOGENOM" id="CLU_005316_4_3_1"/>
<evidence type="ECO:0000256" key="2">
    <source>
        <dbReference type="ARBA" id="ARBA00022603"/>
    </source>
</evidence>
<gene>
    <name evidence="11" type="primary">AlNc14C143G7312</name>
    <name evidence="11" type="ORF">ALNC14_082300</name>
</gene>
<keyword evidence="4 9" id="KW-0949">S-adenosyl-L-methionine</keyword>
<reference evidence="11" key="2">
    <citation type="submission" date="2011-02" db="EMBL/GenBank/DDBJ databases">
        <authorList>
            <person name="MacLean D."/>
        </authorList>
    </citation>
    <scope>NUCLEOTIDE SEQUENCE</scope>
</reference>
<dbReference type="GO" id="GO:0001510">
    <property type="term" value="P:RNA methylation"/>
    <property type="evidence" value="ECO:0007669"/>
    <property type="project" value="InterPro"/>
</dbReference>
<comment type="caution">
    <text evidence="9">Lacks conserved residue(s) required for the propagation of feature annotation.</text>
</comment>
<evidence type="ECO:0000256" key="8">
    <source>
        <dbReference type="ARBA" id="ARBA00022884"/>
    </source>
</evidence>
<evidence type="ECO:0000313" key="11">
    <source>
        <dbReference type="EMBL" id="CCA22087.1"/>
    </source>
</evidence>
<evidence type="ECO:0000256" key="5">
    <source>
        <dbReference type="ARBA" id="ARBA00022723"/>
    </source>
</evidence>
<sequence>MVASMYEDVRQFHAFLLWHTETGCFDRQEVVSMLPVLWLQLEPQNFVLDMCASPGSKTSQIVDFLSTKHESEELDGMVVANDIDRKRGYMLVRRLLRNSLGNAVVSCCSGDQFPGLYDSTGTLRSTNTFDRVLCDVPCSGDGTLRKKLRLWMDWHIGQGLTLHSTQIALAMRGAALLKVGGIMVYSTCSFNPVENEAVVSEVLRRSDGALELVDLSDDPILHKLRYRRGRRSWKVGWRSKSKSCHKGKIFNSAVGNESSSLFHQWFSSYNEVPEDLRGNRIVESMFPARFLPHDPSKTLRMVPIDNDSGGFFIAVLRKVHDLPTWDPQHLQAGLRPYEVTEALPPDGYICKLCSIAGHYLKNCPNISMEAGFTENKSPESRITEKSCSKESQYRRISTSIWDELCAFYGIDATNHELKEALWSRSDGASSINYVCSKMAVACLGGDKLNVVNMGLKVFTRTKTKDKRYYRPTEEGLSRMVPFMKNRIFDVSKVEFMHILNAKKCVRAEKLSDSAQTLQSFHNGPVIVRLQAMEAGQNSFVFNVHILDQAILPRISTTFQSELQMLLSID</sequence>
<dbReference type="GO" id="GO:0003723">
    <property type="term" value="F:RNA binding"/>
    <property type="evidence" value="ECO:0007669"/>
    <property type="project" value="UniProtKB-UniRule"/>
</dbReference>
<dbReference type="InterPro" id="IPR029063">
    <property type="entry name" value="SAM-dependent_MTases_sf"/>
</dbReference>
<dbReference type="PRINTS" id="PR02008">
    <property type="entry name" value="RCMTFAMILY"/>
</dbReference>
<keyword evidence="5" id="KW-0479">Metal-binding</keyword>
<dbReference type="SUPFAM" id="SSF53335">
    <property type="entry name" value="S-adenosyl-L-methionine-dependent methyltransferases"/>
    <property type="match status" value="1"/>
</dbReference>
<dbReference type="Gene3D" id="3.40.50.150">
    <property type="entry name" value="Vaccinia Virus protein VP39"/>
    <property type="match status" value="1"/>
</dbReference>
<evidence type="ECO:0000256" key="1">
    <source>
        <dbReference type="ARBA" id="ARBA00007494"/>
    </source>
</evidence>
<evidence type="ECO:0000256" key="9">
    <source>
        <dbReference type="PROSITE-ProRule" id="PRU01023"/>
    </source>
</evidence>
<protein>
    <submittedName>
        <fullName evidence="11">tRNA (Cytosine5)methyltransferase putative</fullName>
    </submittedName>
</protein>
<dbReference type="GO" id="GO:0008270">
    <property type="term" value="F:zinc ion binding"/>
    <property type="evidence" value="ECO:0007669"/>
    <property type="project" value="UniProtKB-KW"/>
</dbReference>
<dbReference type="InterPro" id="IPR049560">
    <property type="entry name" value="MeTrfase_RsmB-F_NOP2_cat"/>
</dbReference>
<dbReference type="EMBL" id="FR824188">
    <property type="protein sequence ID" value="CCA22087.1"/>
    <property type="molecule type" value="Genomic_DNA"/>
</dbReference>
<keyword evidence="8 9" id="KW-0694">RNA-binding</keyword>
<keyword evidence="3 9" id="KW-0808">Transferase</keyword>